<dbReference type="EMBL" id="RYFI01000001">
    <property type="protein sequence ID" value="RXF75511.1"/>
    <property type="molecule type" value="Genomic_DNA"/>
</dbReference>
<accession>A0A4Q0MNM7</accession>
<evidence type="ECO:0000313" key="3">
    <source>
        <dbReference type="Proteomes" id="UP000289708"/>
    </source>
</evidence>
<reference evidence="2 3" key="1">
    <citation type="submission" date="2018-12" db="EMBL/GenBank/DDBJ databases">
        <title>bacterium Hansschlegelia zhihuaiae S113.</title>
        <authorList>
            <person name="He J."/>
        </authorList>
    </citation>
    <scope>NUCLEOTIDE SEQUENCE [LARGE SCALE GENOMIC DNA]</scope>
    <source>
        <strain evidence="2 3">S 113</strain>
    </source>
</reference>
<dbReference type="GO" id="GO:0003824">
    <property type="term" value="F:catalytic activity"/>
    <property type="evidence" value="ECO:0007669"/>
    <property type="project" value="InterPro"/>
</dbReference>
<organism evidence="2 3">
    <name type="scientific">Hansschlegelia zhihuaiae</name>
    <dbReference type="NCBI Taxonomy" id="405005"/>
    <lineage>
        <taxon>Bacteria</taxon>
        <taxon>Pseudomonadati</taxon>
        <taxon>Pseudomonadota</taxon>
        <taxon>Alphaproteobacteria</taxon>
        <taxon>Hyphomicrobiales</taxon>
        <taxon>Methylopilaceae</taxon>
        <taxon>Hansschlegelia</taxon>
    </lineage>
</organism>
<dbReference type="RefSeq" id="WP_128775690.1">
    <property type="nucleotide sequence ID" value="NZ_RYFI01000001.1"/>
</dbReference>
<proteinExistence type="predicted"/>
<dbReference type="InterPro" id="IPR036265">
    <property type="entry name" value="HIT-like_sf"/>
</dbReference>
<dbReference type="Proteomes" id="UP000289708">
    <property type="component" value="Unassembled WGS sequence"/>
</dbReference>
<evidence type="ECO:0000313" key="2">
    <source>
        <dbReference type="EMBL" id="RXF75511.1"/>
    </source>
</evidence>
<dbReference type="InterPro" id="IPR011146">
    <property type="entry name" value="HIT-like"/>
</dbReference>
<dbReference type="AlphaFoldDB" id="A0A4Q0MNM7"/>
<evidence type="ECO:0000259" key="1">
    <source>
        <dbReference type="Pfam" id="PF01230"/>
    </source>
</evidence>
<dbReference type="OrthoDB" id="9784774at2"/>
<comment type="caution">
    <text evidence="2">The sequence shown here is derived from an EMBL/GenBank/DDBJ whole genome shotgun (WGS) entry which is preliminary data.</text>
</comment>
<dbReference type="Gene3D" id="3.30.428.10">
    <property type="entry name" value="HIT-like"/>
    <property type="match status" value="1"/>
</dbReference>
<keyword evidence="3" id="KW-1185">Reference proteome</keyword>
<name>A0A4Q0MNM7_9HYPH</name>
<feature type="domain" description="HIT" evidence="1">
    <location>
        <begin position="25"/>
        <end position="99"/>
    </location>
</feature>
<protein>
    <submittedName>
        <fullName evidence="2">HIT family protein</fullName>
    </submittedName>
</protein>
<sequence>MTNATMQKFGHPRSAVADVGAWTVLVRPKQPTLGSLVLVCREDAKAFSELSPQAFADLRDAVAGIERVLKAHVDYQRINYLMLMMVDPDVHFHVIPRYDGERRFGQAAFTDVGWPGPPDLGTAVDLDDAALDALVAELKSRWAAA</sequence>
<dbReference type="Pfam" id="PF01230">
    <property type="entry name" value="HIT"/>
    <property type="match status" value="1"/>
</dbReference>
<gene>
    <name evidence="2" type="ORF">EK403_01250</name>
</gene>
<dbReference type="SUPFAM" id="SSF54197">
    <property type="entry name" value="HIT-like"/>
    <property type="match status" value="1"/>
</dbReference>